<dbReference type="AlphaFoldDB" id="A0A364JWJ4"/>
<reference evidence="1 2" key="1">
    <citation type="submission" date="2018-06" db="EMBL/GenBank/DDBJ databases">
        <title>Genomic Encyclopedia of Type Strains, Phase IV (KMG-IV): sequencing the most valuable type-strain genomes for metagenomic binning, comparative biology and taxonomic classification.</title>
        <authorList>
            <person name="Goeker M."/>
        </authorList>
    </citation>
    <scope>NUCLEOTIDE SEQUENCE [LARGE SCALE GENOMIC DNA]</scope>
    <source>
        <strain evidence="1 2">DSM 26720</strain>
    </source>
</reference>
<dbReference type="RefSeq" id="WP_158527806.1">
    <property type="nucleotide sequence ID" value="NZ_JBHEEY010000002.1"/>
</dbReference>
<gene>
    <name evidence="1" type="ORF">C7374_103136</name>
</gene>
<keyword evidence="2" id="KW-1185">Reference proteome</keyword>
<name>A0A364JWJ4_9HYPH</name>
<sequence>MNRPRTEYLKAAASLNASAAEVEKARQQMSQPSTDWSKLANILRRSGGGSSRTRSQRF</sequence>
<organism evidence="1 2">
    <name type="scientific">Falsochrobactrum ovis</name>
    <dbReference type="NCBI Taxonomy" id="1293442"/>
    <lineage>
        <taxon>Bacteria</taxon>
        <taxon>Pseudomonadati</taxon>
        <taxon>Pseudomonadota</taxon>
        <taxon>Alphaproteobacteria</taxon>
        <taxon>Hyphomicrobiales</taxon>
        <taxon>Brucellaceae</taxon>
        <taxon>Falsochrobactrum</taxon>
    </lineage>
</organism>
<protein>
    <submittedName>
        <fullName evidence="1">Uncharacterized protein</fullName>
    </submittedName>
</protein>
<evidence type="ECO:0000313" key="2">
    <source>
        <dbReference type="Proteomes" id="UP000249453"/>
    </source>
</evidence>
<dbReference type="EMBL" id="QLMK01000003">
    <property type="protein sequence ID" value="RAK30999.1"/>
    <property type="molecule type" value="Genomic_DNA"/>
</dbReference>
<accession>A0A364JWJ4</accession>
<comment type="caution">
    <text evidence="1">The sequence shown here is derived from an EMBL/GenBank/DDBJ whole genome shotgun (WGS) entry which is preliminary data.</text>
</comment>
<dbReference type="Proteomes" id="UP000249453">
    <property type="component" value="Unassembled WGS sequence"/>
</dbReference>
<proteinExistence type="predicted"/>
<evidence type="ECO:0000313" key="1">
    <source>
        <dbReference type="EMBL" id="RAK30999.1"/>
    </source>
</evidence>